<dbReference type="PIR" id="S28688">
    <property type="entry name" value="S28688"/>
</dbReference>
<geneLocation type="plasmid" evidence="1">
    <name>Ti</name>
</geneLocation>
<organism evidence="1">
    <name type="scientific">Agrobacterium tumefaciens</name>
    <dbReference type="NCBI Taxonomy" id="358"/>
    <lineage>
        <taxon>Bacteria</taxon>
        <taxon>Pseudomonadati</taxon>
        <taxon>Pseudomonadota</taxon>
        <taxon>Alphaproteobacteria</taxon>
        <taxon>Hyphomicrobiales</taxon>
        <taxon>Rhizobiaceae</taxon>
        <taxon>Rhizobium/Agrobacterium group</taxon>
        <taxon>Agrobacterium</taxon>
        <taxon>Agrobacterium tumefaciens complex</taxon>
    </lineage>
</organism>
<evidence type="ECO:0000313" key="1">
    <source>
        <dbReference type="EMBL" id="CAA25168.1"/>
    </source>
</evidence>
<name>Q44389_AGRTU</name>
<dbReference type="AlphaFoldDB" id="Q44389"/>
<reference evidence="1" key="4">
    <citation type="journal article" date="1993" name="Plant J.">
        <title>Tissue-specific and wound-inducible pattern of expression of the mannopine synthase promoter is determined by the interaction between positive and negative cis-regulatory elements.</title>
        <authorList>
            <person name="Guevara-Garcia A."/>
            <person name="Mosqueda-cano G."/>
            <person name="Argueello-Astorga G."/>
            <person name="Simpson J."/>
            <person name="Herrera-Estrella L."/>
        </authorList>
    </citation>
    <scope>NUCLEOTIDE SEQUENCE</scope>
    <source>
        <plasmid evidence="1">Ti</plasmid>
    </source>
</reference>
<accession>Q44389</accession>
<sequence length="106" mass="12119">MKQFVCHHESGNASANDRHFRLRNILRKEADPSTIGTLVKKRSVVVEQVDCWKGTCRTLQHQVSTISYHVKWHGPFKGYGKPGNAFHRAILVQRHWQGSKAGSLRD</sequence>
<reference evidence="1" key="1">
    <citation type="journal article" date="1983" name="Plant Mol. Biol.">
        <title>Nucleotide sequence of the T-DNA region from the Agrobacterium tumefaciens octopine Ti plasmid pTi15955.</title>
        <authorList>
            <person name="Barker R.F."/>
            <person name="Idler K.B."/>
            <person name="Thompson D.V."/>
            <person name="Kemp J.D."/>
        </authorList>
    </citation>
    <scope>NUCLEOTIDE SEQUENCE</scope>
    <source>
        <plasmid evidence="1">Ti</plasmid>
    </source>
</reference>
<reference evidence="1" key="3">
    <citation type="journal article" date="1993" name="Mol. Microbiol.">
        <title>The virA promoter is a host-range determinant in Agrobacterium tumefaciens.</title>
        <authorList>
            <person name="Turk S.C.H.J."/>
            <person name="Nester E.W."/>
            <person name="Hooykaas P.J.J."/>
        </authorList>
    </citation>
    <scope>NUCLEOTIDE SEQUENCE</scope>
    <source>
        <plasmid evidence="1">Ti</plasmid>
    </source>
</reference>
<keyword evidence="1" id="KW-0614">Plasmid</keyword>
<dbReference type="EMBL" id="X00493">
    <property type="protein sequence ID" value="CAA25168.1"/>
    <property type="molecule type" value="Genomic_DNA"/>
</dbReference>
<protein>
    <submittedName>
        <fullName evidence="1">Ti plasmid pTi15955 T-DNA region</fullName>
    </submittedName>
</protein>
<proteinExistence type="predicted"/>
<reference evidence="1" key="2">
    <citation type="journal article" date="1984" name="EMBO J.">
        <title>The complete nucleotide sequence of the TL-DNA of the Agrobacterium tumefaciens plasmid pTiAch5.</title>
        <authorList>
            <person name="Gielen J."/>
            <person name="de Beuckeleer M."/>
            <person name="Seurinck J."/>
            <person name="Deboeck F."/>
            <person name="de Greve H."/>
            <person name="Lemmers M."/>
            <person name="Van Montagu M."/>
            <person name="Schell J."/>
        </authorList>
    </citation>
    <scope>NUCLEOTIDE SEQUENCE</scope>
    <source>
        <plasmid evidence="1">Ti</plasmid>
    </source>
</reference>